<feature type="region of interest" description="Disordered" evidence="3">
    <location>
        <begin position="183"/>
        <end position="209"/>
    </location>
</feature>
<dbReference type="PANTHER" id="PTHR19965:SF82">
    <property type="entry name" value="THO COMPLEX SUBUNIT 4"/>
    <property type="match status" value="1"/>
</dbReference>
<dbReference type="Pfam" id="PF00076">
    <property type="entry name" value="RRM_1"/>
    <property type="match status" value="1"/>
</dbReference>
<dbReference type="InterPro" id="IPR012677">
    <property type="entry name" value="Nucleotide-bd_a/b_plait_sf"/>
</dbReference>
<dbReference type="AlphaFoldDB" id="A0A899FVT9"/>
<dbReference type="InterPro" id="IPR000504">
    <property type="entry name" value="RRM_dom"/>
</dbReference>
<dbReference type="SUPFAM" id="SSF54928">
    <property type="entry name" value="RNA-binding domain, RBD"/>
    <property type="match status" value="1"/>
</dbReference>
<dbReference type="CDD" id="cd12418">
    <property type="entry name" value="RRM_Aly_REF_like"/>
    <property type="match status" value="1"/>
</dbReference>
<name>A0A899FVT9_9ASCO</name>
<gene>
    <name evidence="5" type="ORF">MERGE_001735</name>
</gene>
<evidence type="ECO:0000313" key="5">
    <source>
        <dbReference type="EMBL" id="QSL64434.1"/>
    </source>
</evidence>
<dbReference type="Gene3D" id="3.30.70.330">
    <property type="match status" value="1"/>
</dbReference>
<dbReference type="InterPro" id="IPR035979">
    <property type="entry name" value="RBD_domain_sf"/>
</dbReference>
<dbReference type="SMART" id="SM00360">
    <property type="entry name" value="RRM"/>
    <property type="match status" value="1"/>
</dbReference>
<protein>
    <recommendedName>
        <fullName evidence="4">RRM domain-containing protein</fullName>
    </recommendedName>
</protein>
<evidence type="ECO:0000313" key="6">
    <source>
        <dbReference type="Proteomes" id="UP000663699"/>
    </source>
</evidence>
<dbReference type="EMBL" id="CP054533">
    <property type="protein sequence ID" value="QSL64434.1"/>
    <property type="molecule type" value="Genomic_DNA"/>
</dbReference>
<keyword evidence="6" id="KW-1185">Reference proteome</keyword>
<feature type="compositionally biased region" description="Basic and acidic residues" evidence="3">
    <location>
        <begin position="195"/>
        <end position="209"/>
    </location>
</feature>
<keyword evidence="1 2" id="KW-0694">RNA-binding</keyword>
<proteinExistence type="predicted"/>
<reference evidence="5" key="1">
    <citation type="submission" date="2020-06" db="EMBL/GenBank/DDBJ databases">
        <title>Genomes of multiple members of Pneumocystis genus reveal paths to human pathogen Pneumocystis jirovecii.</title>
        <authorList>
            <person name="Cisse O.H."/>
            <person name="Ma L."/>
            <person name="Dekker J."/>
            <person name="Khil P."/>
            <person name="Jo J."/>
            <person name="Brenchley J."/>
            <person name="Blair R."/>
            <person name="Pahar B."/>
            <person name="Chabe M."/>
            <person name="Van Rompay K.A."/>
            <person name="Keesler R."/>
            <person name="Sukura A."/>
            <person name="Hirsch V."/>
            <person name="Kutty G."/>
            <person name="Liu Y."/>
            <person name="Peng L."/>
            <person name="Chen J."/>
            <person name="Song J."/>
            <person name="Weissenbacher-Lang C."/>
            <person name="Xu J."/>
            <person name="Upham N.S."/>
            <person name="Stajich J.E."/>
            <person name="Cuomo C.A."/>
            <person name="Cushion M.T."/>
            <person name="Kovacs J.A."/>
        </authorList>
    </citation>
    <scope>NUCLEOTIDE SEQUENCE</scope>
    <source>
        <strain evidence="5">2A</strain>
    </source>
</reference>
<evidence type="ECO:0000256" key="1">
    <source>
        <dbReference type="ARBA" id="ARBA00022884"/>
    </source>
</evidence>
<dbReference type="PANTHER" id="PTHR19965">
    <property type="entry name" value="RNA AND EXPORT FACTOR BINDING PROTEIN"/>
    <property type="match status" value="1"/>
</dbReference>
<dbReference type="GO" id="GO:0005634">
    <property type="term" value="C:nucleus"/>
    <property type="evidence" value="ECO:0007669"/>
    <property type="project" value="TreeGrafter"/>
</dbReference>
<evidence type="ECO:0000256" key="2">
    <source>
        <dbReference type="PROSITE-ProRule" id="PRU00176"/>
    </source>
</evidence>
<evidence type="ECO:0000256" key="3">
    <source>
        <dbReference type="SAM" id="MobiDB-lite"/>
    </source>
</evidence>
<sequence>MSIEQSLDSIISARKASRNSRLGRSRSRGLLSRKRGSWPYFKACFFLDYNEPWTHDLYEESGEIPSIVGSEQAYQRPPTPLSYRVKVENLHYELTEHDLYGLFKRIGPVTRLNIKYDRSGRSTGIAFVNFQKIEDAHNAISQFNGANAAGQPITLTLDLQRSRRSKKKPDSLLARISDPRVYPRRPKLLNNRSNKRSEGEYKTQEDLDNELDKYMNVATRSLNDTEKPMVIDEK</sequence>
<dbReference type="InterPro" id="IPR051229">
    <property type="entry name" value="ALYREF_mRNA_export"/>
</dbReference>
<evidence type="ECO:0000259" key="4">
    <source>
        <dbReference type="PROSITE" id="PS50102"/>
    </source>
</evidence>
<dbReference type="Proteomes" id="UP000663699">
    <property type="component" value="Chromosome 2"/>
</dbReference>
<dbReference type="PROSITE" id="PS50102">
    <property type="entry name" value="RRM"/>
    <property type="match status" value="1"/>
</dbReference>
<dbReference type="GO" id="GO:0003729">
    <property type="term" value="F:mRNA binding"/>
    <property type="evidence" value="ECO:0007669"/>
    <property type="project" value="TreeGrafter"/>
</dbReference>
<dbReference type="OrthoDB" id="5382468at2759"/>
<accession>A0A899FVT9</accession>
<feature type="domain" description="RRM" evidence="4">
    <location>
        <begin position="83"/>
        <end position="160"/>
    </location>
</feature>
<organism evidence="5 6">
    <name type="scientific">Pneumocystis wakefieldiae</name>
    <dbReference type="NCBI Taxonomy" id="38082"/>
    <lineage>
        <taxon>Eukaryota</taxon>
        <taxon>Fungi</taxon>
        <taxon>Dikarya</taxon>
        <taxon>Ascomycota</taxon>
        <taxon>Taphrinomycotina</taxon>
        <taxon>Pneumocystomycetes</taxon>
        <taxon>Pneumocystaceae</taxon>
        <taxon>Pneumocystis</taxon>
    </lineage>
</organism>